<dbReference type="RefSeq" id="WP_120257265.1">
    <property type="nucleotide sequence ID" value="NZ_RAPY01000001.1"/>
</dbReference>
<evidence type="ECO:0000259" key="4">
    <source>
        <dbReference type="Pfam" id="PF08125"/>
    </source>
</evidence>
<reference evidence="5 6" key="1">
    <citation type="submission" date="2018-09" db="EMBL/GenBank/DDBJ databases">
        <title>Genomic Encyclopedia of Type Strains, Phase III (KMG-III): the genomes of soil and plant-associated and newly described type strains.</title>
        <authorList>
            <person name="Whitman W."/>
        </authorList>
    </citation>
    <scope>NUCLEOTIDE SEQUENCE [LARGE SCALE GENOMIC DNA]</scope>
    <source>
        <strain evidence="5 6">CECT 7938</strain>
    </source>
</reference>
<protein>
    <submittedName>
        <fullName evidence="5">Tagaturonate reductase</fullName>
    </submittedName>
</protein>
<dbReference type="InterPro" id="IPR013118">
    <property type="entry name" value="Mannitol_DH_C"/>
</dbReference>
<evidence type="ECO:0000259" key="3">
    <source>
        <dbReference type="Pfam" id="PF01232"/>
    </source>
</evidence>
<evidence type="ECO:0000256" key="1">
    <source>
        <dbReference type="ARBA" id="ARBA00023002"/>
    </source>
</evidence>
<proteinExistence type="predicted"/>
<dbReference type="NCBIfam" id="NF002969">
    <property type="entry name" value="PRK03643.1"/>
    <property type="match status" value="1"/>
</dbReference>
<sequence length="490" mass="54923">MENNKATLSWNQLNAIDPTWVDIPELSLLTLPERVIQFGTGALLRGLPDDYIHRANLAGIFQGRILVVKSTDQGSTTAFEQQNSLYTLLVQGYEDGQHIVSRQVNAAISRVLSAQQQWHEILKTARSPEMEILISNTTEAGIVGSEGTIHDSPPISLAAKILAYLYARYRHFDADPTKGLVIIPTELITDNAVVLKDIILNLCHQQQLEDTFIDWVDQANYFCNSLVDRIVLNKVAPETLPYVDSLAIMAEPYRLWAIESDSSVVHNKLSFAALDPSIKIVPNIAKYKEIKLRLLNATHTLCCGLAILSGIADVKTFFTDAVLDCYIRQILFKEIGPSLLQTGILTTEADQFAHTVIDRFKNPFLSHQWTSIAIQFSSKIKTRVLPILPYWYGQHQAPPTGVAIGFAAYILLMQQTTEEHDFHDDYRSAVQLHLQQPDPVPSLLADQQIWGESLLNYAGLACMVSEILQRIKQVGLRSTIVDYLFEQQTV</sequence>
<dbReference type="Pfam" id="PF01232">
    <property type="entry name" value="Mannitol_dh"/>
    <property type="match status" value="1"/>
</dbReference>
<feature type="domain" description="Mannitol dehydrogenase C-terminal" evidence="4">
    <location>
        <begin position="283"/>
        <end position="471"/>
    </location>
</feature>
<dbReference type="PANTHER" id="PTHR30524">
    <property type="entry name" value="MANNITOL-1-PHOSPHATE 5-DEHYDROGENASE"/>
    <property type="match status" value="1"/>
</dbReference>
<evidence type="ECO:0000313" key="6">
    <source>
        <dbReference type="Proteomes" id="UP000286246"/>
    </source>
</evidence>
<evidence type="ECO:0000256" key="2">
    <source>
        <dbReference type="ARBA" id="ARBA00023027"/>
    </source>
</evidence>
<organism evidence="5 6">
    <name type="scientific">Sphingobacterium detergens</name>
    <dbReference type="NCBI Taxonomy" id="1145106"/>
    <lineage>
        <taxon>Bacteria</taxon>
        <taxon>Pseudomonadati</taxon>
        <taxon>Bacteroidota</taxon>
        <taxon>Sphingobacteriia</taxon>
        <taxon>Sphingobacteriales</taxon>
        <taxon>Sphingobacteriaceae</taxon>
        <taxon>Sphingobacterium</taxon>
    </lineage>
</organism>
<dbReference type="SUPFAM" id="SSF51735">
    <property type="entry name" value="NAD(P)-binding Rossmann-fold domains"/>
    <property type="match status" value="1"/>
</dbReference>
<dbReference type="InterPro" id="IPR008927">
    <property type="entry name" value="6-PGluconate_DH-like_C_sf"/>
</dbReference>
<accession>A0A420BFL5</accession>
<dbReference type="AlphaFoldDB" id="A0A420BFL5"/>
<dbReference type="GO" id="GO:0005829">
    <property type="term" value="C:cytosol"/>
    <property type="evidence" value="ECO:0007669"/>
    <property type="project" value="TreeGrafter"/>
</dbReference>
<name>A0A420BFL5_SPHD1</name>
<dbReference type="InterPro" id="IPR036291">
    <property type="entry name" value="NAD(P)-bd_dom_sf"/>
</dbReference>
<dbReference type="GO" id="GO:0019592">
    <property type="term" value="P:mannitol catabolic process"/>
    <property type="evidence" value="ECO:0007669"/>
    <property type="project" value="TreeGrafter"/>
</dbReference>
<dbReference type="InterPro" id="IPR013328">
    <property type="entry name" value="6PGD_dom2"/>
</dbReference>
<gene>
    <name evidence="5" type="ORF">DFQ12_0317</name>
</gene>
<evidence type="ECO:0000313" key="5">
    <source>
        <dbReference type="EMBL" id="RKE55485.1"/>
    </source>
</evidence>
<keyword evidence="2" id="KW-0520">NAD</keyword>
<dbReference type="OrthoDB" id="9768714at2"/>
<dbReference type="Pfam" id="PF08125">
    <property type="entry name" value="Mannitol_dh_C"/>
    <property type="match status" value="1"/>
</dbReference>
<feature type="domain" description="Mannitol dehydrogenase N-terminal" evidence="3">
    <location>
        <begin position="34"/>
        <end position="263"/>
    </location>
</feature>
<dbReference type="InterPro" id="IPR013131">
    <property type="entry name" value="Mannitol_DH_N"/>
</dbReference>
<dbReference type="Gene3D" id="3.40.50.720">
    <property type="entry name" value="NAD(P)-binding Rossmann-like Domain"/>
    <property type="match status" value="1"/>
</dbReference>
<dbReference type="EMBL" id="RAPY01000001">
    <property type="protein sequence ID" value="RKE55485.1"/>
    <property type="molecule type" value="Genomic_DNA"/>
</dbReference>
<keyword evidence="6" id="KW-1185">Reference proteome</keyword>
<comment type="caution">
    <text evidence="5">The sequence shown here is derived from an EMBL/GenBank/DDBJ whole genome shotgun (WGS) entry which is preliminary data.</text>
</comment>
<dbReference type="SUPFAM" id="SSF48179">
    <property type="entry name" value="6-phosphogluconate dehydrogenase C-terminal domain-like"/>
    <property type="match status" value="1"/>
</dbReference>
<dbReference type="Gene3D" id="1.10.1040.10">
    <property type="entry name" value="N-(1-d-carboxylethyl)-l-norvaline Dehydrogenase, domain 2"/>
    <property type="match status" value="1"/>
</dbReference>
<dbReference type="Proteomes" id="UP000286246">
    <property type="component" value="Unassembled WGS sequence"/>
</dbReference>
<dbReference type="GO" id="GO:0008926">
    <property type="term" value="F:mannitol-1-phosphate 5-dehydrogenase activity"/>
    <property type="evidence" value="ECO:0007669"/>
    <property type="project" value="TreeGrafter"/>
</dbReference>
<dbReference type="PANTHER" id="PTHR30524:SF0">
    <property type="entry name" value="ALTRONATE OXIDOREDUCTASE-RELATED"/>
    <property type="match status" value="1"/>
</dbReference>
<keyword evidence="1" id="KW-0560">Oxidoreductase</keyword>